<comment type="caution">
    <text evidence="3">The sequence shown here is derived from an EMBL/GenBank/DDBJ whole genome shotgun (WGS) entry which is preliminary data.</text>
</comment>
<evidence type="ECO:0000313" key="3">
    <source>
        <dbReference type="EMBL" id="MFB9534420.1"/>
    </source>
</evidence>
<name>A0ABV5QFX4_9ACTN</name>
<proteinExistence type="predicted"/>
<dbReference type="RefSeq" id="WP_346116579.1">
    <property type="nucleotide sequence ID" value="NZ_BAAAXC010000003.1"/>
</dbReference>
<dbReference type="Proteomes" id="UP001589646">
    <property type="component" value="Unassembled WGS sequence"/>
</dbReference>
<reference evidence="3 4" key="1">
    <citation type="submission" date="2024-09" db="EMBL/GenBank/DDBJ databases">
        <authorList>
            <person name="Sun Q."/>
            <person name="Mori K."/>
        </authorList>
    </citation>
    <scope>NUCLEOTIDE SEQUENCE [LARGE SCALE GENOMIC DNA]</scope>
    <source>
        <strain evidence="3 4">JCM 3323</strain>
    </source>
</reference>
<accession>A0ABV5QFX4</accession>
<gene>
    <name evidence="3" type="ORF">ACFFRN_48200</name>
</gene>
<sequence>MARITTRSFTALMVAGAVAAATASAASAQESAQVFQCGQASNGLSVTADSQKDEATACATALKVANAYLRDLPQGEDDSVTVTVDGTSWNCRQFQTAEEENEHGQCDADSGEEVRLYS</sequence>
<protein>
    <submittedName>
        <fullName evidence="3">Uncharacterized protein</fullName>
    </submittedName>
</protein>
<evidence type="ECO:0000256" key="1">
    <source>
        <dbReference type="SAM" id="MobiDB-lite"/>
    </source>
</evidence>
<feature type="chain" id="PRO_5047538053" evidence="2">
    <location>
        <begin position="29"/>
        <end position="118"/>
    </location>
</feature>
<evidence type="ECO:0000256" key="2">
    <source>
        <dbReference type="SAM" id="SignalP"/>
    </source>
</evidence>
<feature type="region of interest" description="Disordered" evidence="1">
    <location>
        <begin position="96"/>
        <end position="118"/>
    </location>
</feature>
<dbReference type="EMBL" id="JBHMCE010000028">
    <property type="protein sequence ID" value="MFB9534420.1"/>
    <property type="molecule type" value="Genomic_DNA"/>
</dbReference>
<evidence type="ECO:0000313" key="4">
    <source>
        <dbReference type="Proteomes" id="UP001589646"/>
    </source>
</evidence>
<feature type="compositionally biased region" description="Basic and acidic residues" evidence="1">
    <location>
        <begin position="102"/>
        <end position="118"/>
    </location>
</feature>
<keyword evidence="2" id="KW-0732">Signal</keyword>
<keyword evidence="4" id="KW-1185">Reference proteome</keyword>
<feature type="signal peptide" evidence="2">
    <location>
        <begin position="1"/>
        <end position="28"/>
    </location>
</feature>
<organism evidence="3 4">
    <name type="scientific">Nonomuraea roseola</name>
    <dbReference type="NCBI Taxonomy" id="46179"/>
    <lineage>
        <taxon>Bacteria</taxon>
        <taxon>Bacillati</taxon>
        <taxon>Actinomycetota</taxon>
        <taxon>Actinomycetes</taxon>
        <taxon>Streptosporangiales</taxon>
        <taxon>Streptosporangiaceae</taxon>
        <taxon>Nonomuraea</taxon>
    </lineage>
</organism>